<reference evidence="4 5" key="1">
    <citation type="submission" date="2018-03" db="EMBL/GenBank/DDBJ databases">
        <title>Aquarubrobacter algicola gen. nov., sp. nov., a novel actinobacterium isolated from shallow eutrophic lake during the end of cyanobacterial harmful algal blooms.</title>
        <authorList>
            <person name="Chun S.J."/>
        </authorList>
    </citation>
    <scope>NUCLEOTIDE SEQUENCE [LARGE SCALE GENOMIC DNA]</scope>
    <source>
        <strain evidence="4 5">Seoho-28</strain>
    </source>
</reference>
<keyword evidence="2" id="KW-0812">Transmembrane</keyword>
<dbReference type="RefSeq" id="WP_107569044.1">
    <property type="nucleotide sequence ID" value="NZ_PYYB01000001.1"/>
</dbReference>
<dbReference type="OrthoDB" id="5476461at2"/>
<dbReference type="GO" id="GO:0004016">
    <property type="term" value="F:adenylate cyclase activity"/>
    <property type="evidence" value="ECO:0007669"/>
    <property type="project" value="UniProtKB-ARBA"/>
</dbReference>
<keyword evidence="2" id="KW-1133">Transmembrane helix</keyword>
<comment type="caution">
    <text evidence="4">The sequence shown here is derived from an EMBL/GenBank/DDBJ whole genome shotgun (WGS) entry which is preliminary data.</text>
</comment>
<dbReference type="PANTHER" id="PTHR43081">
    <property type="entry name" value="ADENYLATE CYCLASE, TERMINAL-DIFFERENTIATION SPECIFIC-RELATED"/>
    <property type="match status" value="1"/>
</dbReference>
<dbReference type="GO" id="GO:0009190">
    <property type="term" value="P:cyclic nucleotide biosynthetic process"/>
    <property type="evidence" value="ECO:0007669"/>
    <property type="project" value="InterPro"/>
</dbReference>
<dbReference type="SUPFAM" id="SSF55073">
    <property type="entry name" value="Nucleotide cyclase"/>
    <property type="match status" value="1"/>
</dbReference>
<gene>
    <name evidence="4" type="ORF">C7Y72_12485</name>
</gene>
<dbReference type="InterPro" id="IPR029787">
    <property type="entry name" value="Nucleotide_cyclase"/>
</dbReference>
<evidence type="ECO:0000313" key="5">
    <source>
        <dbReference type="Proteomes" id="UP000240739"/>
    </source>
</evidence>
<feature type="transmembrane region" description="Helical" evidence="2">
    <location>
        <begin position="344"/>
        <end position="364"/>
    </location>
</feature>
<evidence type="ECO:0000256" key="1">
    <source>
        <dbReference type="ARBA" id="ARBA00005381"/>
    </source>
</evidence>
<evidence type="ECO:0000256" key="2">
    <source>
        <dbReference type="SAM" id="Phobius"/>
    </source>
</evidence>
<dbReference type="EMBL" id="PYYB01000001">
    <property type="protein sequence ID" value="PTL60399.1"/>
    <property type="molecule type" value="Genomic_DNA"/>
</dbReference>
<comment type="similarity">
    <text evidence="1">Belongs to the adenylyl cyclase class-3 family.</text>
</comment>
<dbReference type="SMART" id="SM01080">
    <property type="entry name" value="CHASE2"/>
    <property type="match status" value="1"/>
</dbReference>
<dbReference type="AlphaFoldDB" id="A0A2T4UMF4"/>
<organism evidence="4 5">
    <name type="scientific">Paraconexibacter algicola</name>
    <dbReference type="NCBI Taxonomy" id="2133960"/>
    <lineage>
        <taxon>Bacteria</taxon>
        <taxon>Bacillati</taxon>
        <taxon>Actinomycetota</taxon>
        <taxon>Thermoleophilia</taxon>
        <taxon>Solirubrobacterales</taxon>
        <taxon>Paraconexibacteraceae</taxon>
        <taxon>Paraconexibacter</taxon>
    </lineage>
</organism>
<dbReference type="CDD" id="cd07302">
    <property type="entry name" value="CHD"/>
    <property type="match status" value="1"/>
</dbReference>
<dbReference type="PROSITE" id="PS50125">
    <property type="entry name" value="GUANYLATE_CYCLASE_2"/>
    <property type="match status" value="1"/>
</dbReference>
<feature type="domain" description="Guanylate cyclase" evidence="3">
    <location>
        <begin position="439"/>
        <end position="572"/>
    </location>
</feature>
<dbReference type="Gene3D" id="3.30.70.1230">
    <property type="entry name" value="Nucleotide cyclase"/>
    <property type="match status" value="1"/>
</dbReference>
<dbReference type="Pfam" id="PF00211">
    <property type="entry name" value="Guanylate_cyc"/>
    <property type="match status" value="1"/>
</dbReference>
<feature type="transmembrane region" description="Helical" evidence="2">
    <location>
        <begin position="370"/>
        <end position="394"/>
    </location>
</feature>
<dbReference type="GO" id="GO:0035556">
    <property type="term" value="P:intracellular signal transduction"/>
    <property type="evidence" value="ECO:0007669"/>
    <property type="project" value="InterPro"/>
</dbReference>
<dbReference type="Proteomes" id="UP000240739">
    <property type="component" value="Unassembled WGS sequence"/>
</dbReference>
<name>A0A2T4UMF4_9ACTN</name>
<protein>
    <recommendedName>
        <fullName evidence="3">Guanylate cyclase domain-containing protein</fullName>
    </recommendedName>
</protein>
<keyword evidence="2" id="KW-0472">Membrane</keyword>
<dbReference type="InterPro" id="IPR007890">
    <property type="entry name" value="CHASE2"/>
</dbReference>
<feature type="transmembrane region" description="Helical" evidence="2">
    <location>
        <begin position="317"/>
        <end position="337"/>
    </location>
</feature>
<evidence type="ECO:0000313" key="4">
    <source>
        <dbReference type="EMBL" id="PTL60399.1"/>
    </source>
</evidence>
<feature type="transmembrane region" description="Helical" evidence="2">
    <location>
        <begin position="26"/>
        <end position="47"/>
    </location>
</feature>
<sequence>MGPQGGTTGGPGRLGRARASLRAQRLLVLPLLGTIAIAVVLAATPVLDGLERASGDVRFAVRGEQTPREDLVVVAVDDRTFSDLDQRWPFPRSLHARAIERIAADRPRAIVYDVQFSEETDPDCDPDDPDITDACIEAIESDNALLLALREAGDVVLATTEVSAAGRPNLLGGDPEALAFSRARPGIALFPIDPGGVYRRGRVRQAGLPTLAVATAEVVRGRRLDPTTVPQDPFLIDYAGPPGTVPQVSFSSVVGPRPVPRGTFRDRIVVVGPVATTLQDVHPTSFASAGEMSGAEIQANAIATVLDGFPLRTAPRWLAVLLAAMLAGLPVAAGARLGGGARNAALLAAVALVAAGLLVGAALLAFSGGFVLPVAAPLVALALGTVVALVTGSVREAVEREFTRRVFARFVSDDVVDQVLARAERDGSLRLGGERMETTVLLSDIRGFTTFSERNRPEVVLELLNRYLSTMTEAILDRGGTVTGFLGDGIIAVFGAPVPHPDHADRAVRAAQDMLVRCAAFNAELAAEGRDVEFRMGIGLNSGPVMAGNVGSQRRLDYTVIGDVVNTAARLEGATKGTPHDLFVAGATYQALLEDHPELVFHDTIALRGRAAGVPVYVPRPTAE</sequence>
<keyword evidence="5" id="KW-1185">Reference proteome</keyword>
<proteinExistence type="inferred from homology"/>
<dbReference type="SMART" id="SM00044">
    <property type="entry name" value="CYCc"/>
    <property type="match status" value="1"/>
</dbReference>
<dbReference type="PANTHER" id="PTHR43081:SF1">
    <property type="entry name" value="ADENYLATE CYCLASE, TERMINAL-DIFFERENTIATION SPECIFIC"/>
    <property type="match status" value="1"/>
</dbReference>
<dbReference type="Pfam" id="PF05226">
    <property type="entry name" value="CHASE2"/>
    <property type="match status" value="1"/>
</dbReference>
<evidence type="ECO:0000259" key="3">
    <source>
        <dbReference type="PROSITE" id="PS50125"/>
    </source>
</evidence>
<accession>A0A2T4UMF4</accession>
<dbReference type="InterPro" id="IPR050697">
    <property type="entry name" value="Adenylyl/Guanylyl_Cyclase_3/4"/>
</dbReference>
<dbReference type="InterPro" id="IPR001054">
    <property type="entry name" value="A/G_cyclase"/>
</dbReference>